<dbReference type="SMART" id="SM00422">
    <property type="entry name" value="HTH_MERR"/>
    <property type="match status" value="1"/>
</dbReference>
<evidence type="ECO:0000313" key="2">
    <source>
        <dbReference type="EMBL" id="MBY0758504.1"/>
    </source>
</evidence>
<evidence type="ECO:0000259" key="1">
    <source>
        <dbReference type="PROSITE" id="PS50937"/>
    </source>
</evidence>
<dbReference type="PROSITE" id="PS50937">
    <property type="entry name" value="HTH_MERR_2"/>
    <property type="match status" value="1"/>
</dbReference>
<dbReference type="InterPro" id="IPR000551">
    <property type="entry name" value="MerR-type_HTH_dom"/>
</dbReference>
<evidence type="ECO:0000313" key="3">
    <source>
        <dbReference type="Proteomes" id="UP000779049"/>
    </source>
</evidence>
<feature type="domain" description="HTH merR-type" evidence="1">
    <location>
        <begin position="1"/>
        <end position="68"/>
    </location>
</feature>
<reference evidence="2 3" key="1">
    <citation type="journal article" date="2020" name="New Microbes New Infect">
        <title>Sellimonas caecigallum sp. nov., description and genome sequence of a new member of the Sellimonas genus isolated from the cecum of feral chicken.</title>
        <authorList>
            <person name="Wongkuna S."/>
            <person name="Ghimire S."/>
            <person name="Antony L."/>
            <person name="Chankhamhaengdecha S."/>
            <person name="Janvilisri T."/>
            <person name="Scaria J."/>
        </authorList>
    </citation>
    <scope>NUCLEOTIDE SEQUENCE [LARGE SCALE GENOMIC DNA]</scope>
    <source>
        <strain evidence="2 3">SW451</strain>
    </source>
</reference>
<dbReference type="Gene3D" id="1.10.1660.10">
    <property type="match status" value="1"/>
</dbReference>
<name>A0ABS7L609_9FIRM</name>
<keyword evidence="3" id="KW-1185">Reference proteome</keyword>
<dbReference type="EMBL" id="VIRV01000005">
    <property type="protein sequence ID" value="MBY0758504.1"/>
    <property type="molecule type" value="Genomic_DNA"/>
</dbReference>
<accession>A0ABS7L609</accession>
<dbReference type="InterPro" id="IPR009061">
    <property type="entry name" value="DNA-bd_dom_put_sf"/>
</dbReference>
<dbReference type="Pfam" id="PF13411">
    <property type="entry name" value="MerR_1"/>
    <property type="match status" value="1"/>
</dbReference>
<gene>
    <name evidence="2" type="ORF">FLB61_05275</name>
</gene>
<sequence length="121" mass="14634">MTIDEASERYNIPLEILHEYERWGLCGAVKKVMGSWQYDDTDLERLSLIMTLHEIGFEISEIETYMKLLLENESSKDQRLQMLELKRQNLLDEIHFREKQLTHLDYLRYSIRKNKKENQIV</sequence>
<comment type="caution">
    <text evidence="2">The sequence shown here is derived from an EMBL/GenBank/DDBJ whole genome shotgun (WGS) entry which is preliminary data.</text>
</comment>
<dbReference type="SUPFAM" id="SSF46955">
    <property type="entry name" value="Putative DNA-binding domain"/>
    <property type="match status" value="1"/>
</dbReference>
<organism evidence="2 3">
    <name type="scientific">Sellimonas caecigallum</name>
    <dbReference type="NCBI Taxonomy" id="2592333"/>
    <lineage>
        <taxon>Bacteria</taxon>
        <taxon>Bacillati</taxon>
        <taxon>Bacillota</taxon>
        <taxon>Clostridia</taxon>
        <taxon>Lachnospirales</taxon>
        <taxon>Lachnospiraceae</taxon>
        <taxon>Sellimonas</taxon>
    </lineage>
</organism>
<dbReference type="RefSeq" id="WP_087203131.1">
    <property type="nucleotide sequence ID" value="NZ_CP173660.1"/>
</dbReference>
<protein>
    <submittedName>
        <fullName evidence="2">MerR family transcriptional regulator</fullName>
    </submittedName>
</protein>
<dbReference type="Proteomes" id="UP000779049">
    <property type="component" value="Unassembled WGS sequence"/>
</dbReference>
<proteinExistence type="predicted"/>